<feature type="region of interest" description="Disordered" evidence="1">
    <location>
        <begin position="1"/>
        <end position="286"/>
    </location>
</feature>
<gene>
    <name evidence="2" type="ORF">B0J11DRAFT_597324</name>
</gene>
<protein>
    <submittedName>
        <fullName evidence="2">Uncharacterized protein</fullName>
    </submittedName>
</protein>
<feature type="compositionally biased region" description="Basic and acidic residues" evidence="1">
    <location>
        <begin position="241"/>
        <end position="279"/>
    </location>
</feature>
<keyword evidence="3" id="KW-1185">Reference proteome</keyword>
<evidence type="ECO:0000313" key="2">
    <source>
        <dbReference type="EMBL" id="KAH7136020.1"/>
    </source>
</evidence>
<organism evidence="2 3">
    <name type="scientific">Dendryphion nanum</name>
    <dbReference type="NCBI Taxonomy" id="256645"/>
    <lineage>
        <taxon>Eukaryota</taxon>
        <taxon>Fungi</taxon>
        <taxon>Dikarya</taxon>
        <taxon>Ascomycota</taxon>
        <taxon>Pezizomycotina</taxon>
        <taxon>Dothideomycetes</taxon>
        <taxon>Pleosporomycetidae</taxon>
        <taxon>Pleosporales</taxon>
        <taxon>Torulaceae</taxon>
        <taxon>Dendryphion</taxon>
    </lineage>
</organism>
<dbReference type="EMBL" id="JAGMWT010000002">
    <property type="protein sequence ID" value="KAH7136020.1"/>
    <property type="molecule type" value="Genomic_DNA"/>
</dbReference>
<dbReference type="AlphaFoldDB" id="A0A9P9ECV7"/>
<reference evidence="2" key="1">
    <citation type="journal article" date="2021" name="Nat. Commun.">
        <title>Genetic determinants of endophytism in the Arabidopsis root mycobiome.</title>
        <authorList>
            <person name="Mesny F."/>
            <person name="Miyauchi S."/>
            <person name="Thiergart T."/>
            <person name="Pickel B."/>
            <person name="Atanasova L."/>
            <person name="Karlsson M."/>
            <person name="Huettel B."/>
            <person name="Barry K.W."/>
            <person name="Haridas S."/>
            <person name="Chen C."/>
            <person name="Bauer D."/>
            <person name="Andreopoulos W."/>
            <person name="Pangilinan J."/>
            <person name="LaButti K."/>
            <person name="Riley R."/>
            <person name="Lipzen A."/>
            <person name="Clum A."/>
            <person name="Drula E."/>
            <person name="Henrissat B."/>
            <person name="Kohler A."/>
            <person name="Grigoriev I.V."/>
            <person name="Martin F.M."/>
            <person name="Hacquard S."/>
        </authorList>
    </citation>
    <scope>NUCLEOTIDE SEQUENCE</scope>
    <source>
        <strain evidence="2">MPI-CAGE-CH-0243</strain>
    </source>
</reference>
<feature type="compositionally biased region" description="Basic and acidic residues" evidence="1">
    <location>
        <begin position="207"/>
        <end position="221"/>
    </location>
</feature>
<comment type="caution">
    <text evidence="2">The sequence shown here is derived from an EMBL/GenBank/DDBJ whole genome shotgun (WGS) entry which is preliminary data.</text>
</comment>
<accession>A0A9P9ECV7</accession>
<evidence type="ECO:0000313" key="3">
    <source>
        <dbReference type="Proteomes" id="UP000700596"/>
    </source>
</evidence>
<feature type="compositionally biased region" description="Polar residues" evidence="1">
    <location>
        <begin position="72"/>
        <end position="84"/>
    </location>
</feature>
<feature type="compositionally biased region" description="Polar residues" evidence="1">
    <location>
        <begin position="177"/>
        <end position="205"/>
    </location>
</feature>
<evidence type="ECO:0000256" key="1">
    <source>
        <dbReference type="SAM" id="MobiDB-lite"/>
    </source>
</evidence>
<dbReference type="Proteomes" id="UP000700596">
    <property type="component" value="Unassembled WGS sequence"/>
</dbReference>
<sequence length="286" mass="31587">MSTSREGQKEKHRTSRPYGPGIVPDTGVQHEREAPEGTPGVGLQQSTHTTFNTTTSGPAPSDRQLVLKEVGTPQQRNVSEQVNFDPTDLSERDNDIVPEIGTMRRGPEQAVRMNEEFLATGENPGQQETFEGGQTPRSPKSRKDPPSASTSPKPRRKRTVESSGSVSDVPPKFVLGEQSQLEPQYQQVAEASSSTAVPAENTSGRKNARETVSKLDERDEVAVGQVRAQPKGPRDQPPAKPRREREAFKAKPGEPSRRPIEMEYAEHDRTRQIHRGSRDSDDECCC</sequence>
<name>A0A9P9ECV7_9PLEO</name>
<proteinExistence type="predicted"/>